<protein>
    <recommendedName>
        <fullName evidence="2">BIG2 domain-containing protein</fullName>
    </recommendedName>
</protein>
<dbReference type="InterPro" id="IPR003343">
    <property type="entry name" value="Big_2"/>
</dbReference>
<feature type="signal peptide" evidence="1">
    <location>
        <begin position="1"/>
        <end position="24"/>
    </location>
</feature>
<keyword evidence="4" id="KW-1185">Reference proteome</keyword>
<accession>A0ABN4YD94</accession>
<dbReference type="SUPFAM" id="SSF49373">
    <property type="entry name" value="Invasin/intimin cell-adhesion fragments"/>
    <property type="match status" value="1"/>
</dbReference>
<feature type="chain" id="PRO_5045117837" description="BIG2 domain-containing protein" evidence="1">
    <location>
        <begin position="25"/>
        <end position="1500"/>
    </location>
</feature>
<feature type="domain" description="BIG2" evidence="2">
    <location>
        <begin position="123"/>
        <end position="203"/>
    </location>
</feature>
<keyword evidence="1" id="KW-0732">Signal</keyword>
<dbReference type="SMART" id="SM00635">
    <property type="entry name" value="BID_2"/>
    <property type="match status" value="14"/>
</dbReference>
<feature type="domain" description="BIG2" evidence="2">
    <location>
        <begin position="811"/>
        <end position="891"/>
    </location>
</feature>
<dbReference type="RefSeq" id="WP_080914785.1">
    <property type="nucleotide sequence ID" value="NZ_CP020472.1"/>
</dbReference>
<organism evidence="3 4">
    <name type="scientific">Shewanella japonica</name>
    <dbReference type="NCBI Taxonomy" id="93973"/>
    <lineage>
        <taxon>Bacteria</taxon>
        <taxon>Pseudomonadati</taxon>
        <taxon>Pseudomonadota</taxon>
        <taxon>Gammaproteobacteria</taxon>
        <taxon>Alteromonadales</taxon>
        <taxon>Shewanellaceae</taxon>
        <taxon>Shewanella</taxon>
    </lineage>
</organism>
<dbReference type="Gene3D" id="2.60.40.1080">
    <property type="match status" value="15"/>
</dbReference>
<feature type="domain" description="BIG2" evidence="2">
    <location>
        <begin position="639"/>
        <end position="719"/>
    </location>
</feature>
<feature type="domain" description="BIG2" evidence="2">
    <location>
        <begin position="467"/>
        <end position="547"/>
    </location>
</feature>
<evidence type="ECO:0000259" key="2">
    <source>
        <dbReference type="SMART" id="SM00635"/>
    </source>
</evidence>
<feature type="domain" description="BIG2" evidence="2">
    <location>
        <begin position="983"/>
        <end position="1063"/>
    </location>
</feature>
<proteinExistence type="predicted"/>
<feature type="domain" description="BIG2" evidence="2">
    <location>
        <begin position="1069"/>
        <end position="1149"/>
    </location>
</feature>
<dbReference type="Proteomes" id="UP000191820">
    <property type="component" value="Chromosome"/>
</dbReference>
<feature type="domain" description="BIG2" evidence="2">
    <location>
        <begin position="725"/>
        <end position="805"/>
    </location>
</feature>
<dbReference type="InterPro" id="IPR008964">
    <property type="entry name" value="Invasin/intimin_cell_adhesion"/>
</dbReference>
<evidence type="ECO:0000313" key="3">
    <source>
        <dbReference type="EMBL" id="ARD20865.1"/>
    </source>
</evidence>
<name>A0ABN4YD94_9GAMM</name>
<feature type="domain" description="BIG2" evidence="2">
    <location>
        <begin position="897"/>
        <end position="977"/>
    </location>
</feature>
<feature type="domain" description="BIG2" evidence="2">
    <location>
        <begin position="209"/>
        <end position="289"/>
    </location>
</feature>
<evidence type="ECO:0000313" key="4">
    <source>
        <dbReference type="Proteomes" id="UP000191820"/>
    </source>
</evidence>
<evidence type="ECO:0000256" key="1">
    <source>
        <dbReference type="SAM" id="SignalP"/>
    </source>
</evidence>
<dbReference type="Pfam" id="PF02368">
    <property type="entry name" value="Big_2"/>
    <property type="match status" value="6"/>
</dbReference>
<sequence length="1500" mass="154567">MLLKKLLTLLCLSSCLLLSSCYLDNDSDQEFVSLRIYIDSMEGDVSTNEIPKGFSRTAVAILSFANGKSVNVSELVTWHNSAQDILQIVDNKITGLNTGSTSIHASYNKLISHDILIEVTPAVSTSIQLTPASTSLPIGLSQSFQAIATFSDLSMLNITNDVNWNLSDDSIANIDKGELTTLQTGNTEINVSFENLTSNTVQLEVTDALLESIQITPSVISIARGLHTTYVATGTYTDNSTQDLTSLVSWSSTNNDIVTISDGIATSINKGNTIIIANFNGISSNSASLTVTDAELVNIQVTPATLSLAKGTISNYVAKGTYTDSSTQDITDSVSWSSTDTDIATIINGSAMTFAVGSTTITAKLNEISSNDAALTVTDAELVSIQITPATISLAKGTSTSYVATGTYTDNTTQDITTSVAWSSSDTDLATIISGSATAVKEGIASISASLNGISSNSASLTVTAEELVSIQITPATISLAKGTSTSYVATGTYTDNTTQDITTSVAWSSSDTDLATIISGSATAVKEGIASISASLNGISSNSASLTVTAEELVSIQITPATISLAKGTSTSYVATGTYTDNTTQDITTSVAWSSSDTDLATIISGSATAVKEGIVSISASLNSISSNSASLTVTTEELVSIQITPATISLAKGTSTSYVATGTYTDNTTQDITTSVAWSSSDTNVATILSGVAITVNEGIVSISASLNSISSNSASLTVTTEELVSIQITPATISLAKGTSTSYVATGTYTDNTTQDITPSVAWSSSDTNVATILSGVATTISEGMTSISVNLSGINSNVASLTVTSEELVSIQITPAITSLAKGINTDYVATGTYSDNSTLDITALVSWSSSDTNVATILSGLATTVNEGIVSISASLNGINSNSATLTVTAEELASIQITPAIISLAKGINTDYVAMGTYTDNSTLDITASVSWNSSDTNVATILNGSTTTINMGITTINASLNGINSNSATLTVTAEELVSIQITPATISLAKGINTDYVAIGTYTDNTTQNITNSVAWSSSDTNVATILDGSATAVNEGIASISARLNSISSNSASLTVTTEELVSIQITPATISLAKGINTDYVATGTYTDNSTLDITASVSWNSSDINVATILDGSATTVNVGMTDISASSNSITSSLASLTVTPAELISVQLSPTSVSLAKGLNTSFVATGTYTDNSTQNLTSSVSWNSSDTSVATILSGSAATLAEGNTTISASLSGFSINTANLLVTPAALQSIQITSLTNTLLVGRSTIYTAEGTYTDGTSLDINSTVSWSSSDTSLVTILSGTATAVSSGLAQITASQNGISSNENLSLVNEVSVCGADLAAAAGVCIKTLIGLTSDAKDKEFTNTPSLAVLNSMGYTKMSGASNTGTTYSRTFEGTGTFDPVGTFILMQQFGDSTSQHTRYCNDLNTVSFNSKTNWRQATSDELRALYFDYPNSTLYTTHGWAINKGYWSSTPYNISQFILVAMHSGSIFSSDPVGHRSVSCVSEL</sequence>
<feature type="domain" description="BIG2" evidence="2">
    <location>
        <begin position="295"/>
        <end position="375"/>
    </location>
</feature>
<dbReference type="EMBL" id="CP020472">
    <property type="protein sequence ID" value="ARD20865.1"/>
    <property type="molecule type" value="Genomic_DNA"/>
</dbReference>
<gene>
    <name evidence="3" type="ORF">SJ2017_0527</name>
</gene>
<dbReference type="PROSITE" id="PS51257">
    <property type="entry name" value="PROKAR_LIPOPROTEIN"/>
    <property type="match status" value="1"/>
</dbReference>
<feature type="domain" description="BIG2" evidence="2">
    <location>
        <begin position="1241"/>
        <end position="1321"/>
    </location>
</feature>
<feature type="domain" description="BIG2" evidence="2">
    <location>
        <begin position="553"/>
        <end position="633"/>
    </location>
</feature>
<feature type="domain" description="BIG2" evidence="2">
    <location>
        <begin position="1155"/>
        <end position="1234"/>
    </location>
</feature>
<feature type="domain" description="BIG2" evidence="2">
    <location>
        <begin position="381"/>
        <end position="461"/>
    </location>
</feature>
<reference evidence="3 4" key="1">
    <citation type="submission" date="2017-03" db="EMBL/GenBank/DDBJ databases">
        <title>Genome sequencing of Shewanella japonica KCTC 22435.</title>
        <authorList>
            <person name="Kim K.M."/>
        </authorList>
    </citation>
    <scope>NUCLEOTIDE SEQUENCE [LARGE SCALE GENOMIC DNA]</scope>
    <source>
        <strain evidence="3 4">KCTC 22435</strain>
    </source>
</reference>